<sequence length="431" mass="44992">MTGTWESKLGAALRYGTAALRYTWLVADALKRFRRLYDLQAAGQAWERPEHMLRSLDLYNYTQQSAYGFMQDWLVRPRRWWLWGGGPFSDEVAGAINRCNYNQHNEQLNALAGLVSYGPAAYGNVWQIVGGNRQLVSGLLAESGATVHTAARVTRVARLADGKYLLAVTTGRPGSGDSGGGDVAREDGARAGGGGSEAARGQQPAERAPAQGGVEEMGYTQADTGASEGTDVREASTEELGSAAASGSADADAGADCGGASGAASSLLQPYQVTVTTLVAAAGLRPEYFGVAALPPASAVLVSDRATAPFSAISAKPVPAPAALGASATTAVAGNSSVGDGGYVYKVFSREPLPPDLLSALFRGEARVLASRRWYAYPRFNPPERFVPFVLAPGLVYGNALEPAASAMEMAAVAATNSALLMVRHLQAADE</sequence>
<accession>A0A150H3L3</accession>
<evidence type="ECO:0000256" key="5">
    <source>
        <dbReference type="ARBA" id="ARBA00022827"/>
    </source>
</evidence>
<dbReference type="OrthoDB" id="437369at2759"/>
<dbReference type="InterPro" id="IPR036188">
    <property type="entry name" value="FAD/NAD-bd_sf"/>
</dbReference>
<evidence type="ECO:0000256" key="4">
    <source>
        <dbReference type="ARBA" id="ARBA00022729"/>
    </source>
</evidence>
<dbReference type="SUPFAM" id="SSF51905">
    <property type="entry name" value="FAD/NAD(P)-binding domain"/>
    <property type="match status" value="1"/>
</dbReference>
<dbReference type="GO" id="GO:0030327">
    <property type="term" value="P:prenylated protein catabolic process"/>
    <property type="evidence" value="ECO:0007669"/>
    <property type="project" value="TreeGrafter"/>
</dbReference>
<comment type="similarity">
    <text evidence="2">Belongs to the prenylcysteine oxidase family.</text>
</comment>
<dbReference type="PANTHER" id="PTHR15944:SF0">
    <property type="entry name" value="PRENYLCYSTEINE LYASE DOMAIN-CONTAINING PROTEIN"/>
    <property type="match status" value="1"/>
</dbReference>
<evidence type="ECO:0000313" key="11">
    <source>
        <dbReference type="Proteomes" id="UP000075714"/>
    </source>
</evidence>
<feature type="region of interest" description="Disordered" evidence="8">
    <location>
        <begin position="170"/>
        <end position="256"/>
    </location>
</feature>
<feature type="domain" description="Prenylcysteine lyase" evidence="9">
    <location>
        <begin position="13"/>
        <end position="161"/>
    </location>
</feature>
<keyword evidence="7" id="KW-0325">Glycoprotein</keyword>
<evidence type="ECO:0000256" key="7">
    <source>
        <dbReference type="ARBA" id="ARBA00023180"/>
    </source>
</evidence>
<protein>
    <recommendedName>
        <fullName evidence="9">Prenylcysteine lyase domain-containing protein</fullName>
    </recommendedName>
</protein>
<keyword evidence="11" id="KW-1185">Reference proteome</keyword>
<evidence type="ECO:0000256" key="8">
    <source>
        <dbReference type="SAM" id="MobiDB-lite"/>
    </source>
</evidence>
<comment type="caution">
    <text evidence="10">The sequence shown here is derived from an EMBL/GenBank/DDBJ whole genome shotgun (WGS) entry which is preliminary data.</text>
</comment>
<organism evidence="10 11">
    <name type="scientific">Gonium pectorale</name>
    <name type="common">Green alga</name>
    <dbReference type="NCBI Taxonomy" id="33097"/>
    <lineage>
        <taxon>Eukaryota</taxon>
        <taxon>Viridiplantae</taxon>
        <taxon>Chlorophyta</taxon>
        <taxon>core chlorophytes</taxon>
        <taxon>Chlorophyceae</taxon>
        <taxon>CS clade</taxon>
        <taxon>Chlamydomonadales</taxon>
        <taxon>Volvocaceae</taxon>
        <taxon>Gonium</taxon>
    </lineage>
</organism>
<evidence type="ECO:0000256" key="3">
    <source>
        <dbReference type="ARBA" id="ARBA00022630"/>
    </source>
</evidence>
<proteinExistence type="inferred from homology"/>
<gene>
    <name evidence="10" type="ORF">GPECTOR_1g119</name>
</gene>
<feature type="compositionally biased region" description="Low complexity" evidence="8">
    <location>
        <begin position="241"/>
        <end position="255"/>
    </location>
</feature>
<keyword evidence="5" id="KW-0274">FAD</keyword>
<evidence type="ECO:0000256" key="2">
    <source>
        <dbReference type="ARBA" id="ARBA00009967"/>
    </source>
</evidence>
<keyword evidence="3" id="KW-0285">Flavoprotein</keyword>
<evidence type="ECO:0000313" key="10">
    <source>
        <dbReference type="EMBL" id="KXZ56140.1"/>
    </source>
</evidence>
<dbReference type="AlphaFoldDB" id="A0A150H3L3"/>
<evidence type="ECO:0000259" key="9">
    <source>
        <dbReference type="Pfam" id="PF07156"/>
    </source>
</evidence>
<feature type="compositionally biased region" description="Gly residues" evidence="8">
    <location>
        <begin position="173"/>
        <end position="182"/>
    </location>
</feature>
<keyword evidence="6" id="KW-0560">Oxidoreductase</keyword>
<dbReference type="InterPro" id="IPR010795">
    <property type="entry name" value="Prenylcys_lyase"/>
</dbReference>
<evidence type="ECO:0000256" key="1">
    <source>
        <dbReference type="ARBA" id="ARBA00001974"/>
    </source>
</evidence>
<feature type="domain" description="Prenylcysteine lyase" evidence="9">
    <location>
        <begin position="267"/>
        <end position="428"/>
    </location>
</feature>
<dbReference type="PANTHER" id="PTHR15944">
    <property type="entry name" value="FARNESYLCYSTEINE LYASE"/>
    <property type="match status" value="1"/>
</dbReference>
<dbReference type="Pfam" id="PF07156">
    <property type="entry name" value="Prenylcys_lyase"/>
    <property type="match status" value="2"/>
</dbReference>
<dbReference type="EMBL" id="LSYV01000002">
    <property type="protein sequence ID" value="KXZ56140.1"/>
    <property type="molecule type" value="Genomic_DNA"/>
</dbReference>
<reference evidence="11" key="1">
    <citation type="journal article" date="2016" name="Nat. Commun.">
        <title>The Gonium pectorale genome demonstrates co-option of cell cycle regulation during the evolution of multicellularity.</title>
        <authorList>
            <person name="Hanschen E.R."/>
            <person name="Marriage T.N."/>
            <person name="Ferris P.J."/>
            <person name="Hamaji T."/>
            <person name="Toyoda A."/>
            <person name="Fujiyama A."/>
            <person name="Neme R."/>
            <person name="Noguchi H."/>
            <person name="Minakuchi Y."/>
            <person name="Suzuki M."/>
            <person name="Kawai-Toyooka H."/>
            <person name="Smith D.R."/>
            <person name="Sparks H."/>
            <person name="Anderson J."/>
            <person name="Bakaric R."/>
            <person name="Luria V."/>
            <person name="Karger A."/>
            <person name="Kirschner M.W."/>
            <person name="Durand P.M."/>
            <person name="Michod R.E."/>
            <person name="Nozaki H."/>
            <person name="Olson B.J."/>
        </authorList>
    </citation>
    <scope>NUCLEOTIDE SEQUENCE [LARGE SCALE GENOMIC DNA]</scope>
    <source>
        <strain evidence="11">NIES-2863</strain>
    </source>
</reference>
<comment type="cofactor">
    <cofactor evidence="1">
        <name>FAD</name>
        <dbReference type="ChEBI" id="CHEBI:57692"/>
    </cofactor>
</comment>
<dbReference type="InterPro" id="IPR017046">
    <property type="entry name" value="Prenylcysteine_Oxase1"/>
</dbReference>
<name>A0A150H3L3_GONPE</name>
<dbReference type="STRING" id="33097.A0A150H3L3"/>
<dbReference type="GO" id="GO:0030328">
    <property type="term" value="P:prenylcysteine catabolic process"/>
    <property type="evidence" value="ECO:0007669"/>
    <property type="project" value="InterPro"/>
</dbReference>
<dbReference type="GO" id="GO:0001735">
    <property type="term" value="F:prenylcysteine oxidase activity"/>
    <property type="evidence" value="ECO:0007669"/>
    <property type="project" value="InterPro"/>
</dbReference>
<evidence type="ECO:0000256" key="6">
    <source>
        <dbReference type="ARBA" id="ARBA00023002"/>
    </source>
</evidence>
<keyword evidence="4" id="KW-0732">Signal</keyword>
<dbReference type="Proteomes" id="UP000075714">
    <property type="component" value="Unassembled WGS sequence"/>
</dbReference>